<dbReference type="RefSeq" id="XP_073557331.1">
    <property type="nucleotide sequence ID" value="XM_073703912.1"/>
</dbReference>
<evidence type="ECO:0000313" key="2">
    <source>
        <dbReference type="Proteomes" id="UP001642720"/>
    </source>
</evidence>
<comment type="caution">
    <text evidence="1">The sequence shown here is derived from an EMBL/GenBank/DDBJ whole genome shotgun (WGS) entry which is preliminary data.</text>
</comment>
<gene>
    <name evidence="1" type="ORF">CCMA1212_006709</name>
</gene>
<accession>A0ABY2GYU4</accession>
<dbReference type="EMBL" id="PPTA01000009">
    <property type="protein sequence ID" value="TFB01130.1"/>
    <property type="molecule type" value="Genomic_DNA"/>
</dbReference>
<dbReference type="Proteomes" id="UP001642720">
    <property type="component" value="Unassembled WGS sequence"/>
</dbReference>
<evidence type="ECO:0000313" key="1">
    <source>
        <dbReference type="EMBL" id="TFB01130.1"/>
    </source>
</evidence>
<dbReference type="GeneID" id="300578362"/>
<sequence>MAISREPCWPTTAFDNEVVRQPANASMWHFWSIRIHADPYYWQLTLLSNSAAMHVRMGHGASKHLQTVSASIPGPAPPPAAGVIVTSISRCIPASIRDTVASASTTFISVSGT</sequence>
<name>A0ABY2GYU4_9HYPO</name>
<protein>
    <submittedName>
        <fullName evidence="1">Uncharacterized protein</fullName>
    </submittedName>
</protein>
<keyword evidence="2" id="KW-1185">Reference proteome</keyword>
<proteinExistence type="predicted"/>
<organism evidence="1 2">
    <name type="scientific">Trichoderma ghanense</name>
    <dbReference type="NCBI Taxonomy" id="65468"/>
    <lineage>
        <taxon>Eukaryota</taxon>
        <taxon>Fungi</taxon>
        <taxon>Dikarya</taxon>
        <taxon>Ascomycota</taxon>
        <taxon>Pezizomycotina</taxon>
        <taxon>Sordariomycetes</taxon>
        <taxon>Hypocreomycetidae</taxon>
        <taxon>Hypocreales</taxon>
        <taxon>Hypocreaceae</taxon>
        <taxon>Trichoderma</taxon>
    </lineage>
</organism>
<reference evidence="1 2" key="1">
    <citation type="submission" date="2018-01" db="EMBL/GenBank/DDBJ databases">
        <title>Genome characterization of the sugarcane-associated fungus Trichoderma ghanense CCMA-1212 and their application in lignocelulose bioconversion.</title>
        <authorList>
            <person name="Steindorff A.S."/>
            <person name="Mendes T.D."/>
            <person name="Vilela E.S.D."/>
            <person name="Rodrigues D.S."/>
            <person name="Formighieri E.F."/>
            <person name="Melo I.S."/>
            <person name="Favaro L.C.L."/>
        </authorList>
    </citation>
    <scope>NUCLEOTIDE SEQUENCE [LARGE SCALE GENOMIC DNA]</scope>
    <source>
        <strain evidence="1 2">CCMA-1212</strain>
    </source>
</reference>